<dbReference type="VEuPathDB" id="FungiDB:ASPGLDRAFT_512357"/>
<keyword evidence="2" id="KW-1185">Reference proteome</keyword>
<dbReference type="OrthoDB" id="2364732at2759"/>
<dbReference type="Proteomes" id="UP000184300">
    <property type="component" value="Unassembled WGS sequence"/>
</dbReference>
<organism evidence="1 2">
    <name type="scientific">Aspergillus glaucus CBS 516.65</name>
    <dbReference type="NCBI Taxonomy" id="1160497"/>
    <lineage>
        <taxon>Eukaryota</taxon>
        <taxon>Fungi</taxon>
        <taxon>Dikarya</taxon>
        <taxon>Ascomycota</taxon>
        <taxon>Pezizomycotina</taxon>
        <taxon>Eurotiomycetes</taxon>
        <taxon>Eurotiomycetidae</taxon>
        <taxon>Eurotiales</taxon>
        <taxon>Aspergillaceae</taxon>
        <taxon>Aspergillus</taxon>
        <taxon>Aspergillus subgen. Aspergillus</taxon>
    </lineage>
</organism>
<gene>
    <name evidence="1" type="ORF">ASPGLDRAFT_512357</name>
</gene>
<dbReference type="RefSeq" id="XP_022399561.1">
    <property type="nucleotide sequence ID" value="XM_022547486.1"/>
</dbReference>
<proteinExistence type="predicted"/>
<accession>A0A1L9VG35</accession>
<dbReference type="InterPro" id="IPR027417">
    <property type="entry name" value="P-loop_NTPase"/>
</dbReference>
<evidence type="ECO:0000313" key="2">
    <source>
        <dbReference type="Proteomes" id="UP000184300"/>
    </source>
</evidence>
<evidence type="ECO:0000313" key="1">
    <source>
        <dbReference type="EMBL" id="OJJ82863.1"/>
    </source>
</evidence>
<dbReference type="EMBL" id="KV878901">
    <property type="protein sequence ID" value="OJJ82863.1"/>
    <property type="molecule type" value="Genomic_DNA"/>
</dbReference>
<dbReference type="SUPFAM" id="SSF52540">
    <property type="entry name" value="P-loop containing nucleoside triphosphate hydrolases"/>
    <property type="match status" value="1"/>
</dbReference>
<dbReference type="GeneID" id="34463747"/>
<dbReference type="STRING" id="1160497.A0A1L9VG35"/>
<protein>
    <submittedName>
        <fullName evidence="1">Uncharacterized protein</fullName>
    </submittedName>
</protein>
<reference evidence="2" key="1">
    <citation type="journal article" date="2017" name="Genome Biol.">
        <title>Comparative genomics reveals high biological diversity and specific adaptations in the industrially and medically important fungal genus Aspergillus.</title>
        <authorList>
            <person name="de Vries R.P."/>
            <person name="Riley R."/>
            <person name="Wiebenga A."/>
            <person name="Aguilar-Osorio G."/>
            <person name="Amillis S."/>
            <person name="Uchima C.A."/>
            <person name="Anderluh G."/>
            <person name="Asadollahi M."/>
            <person name="Askin M."/>
            <person name="Barry K."/>
            <person name="Battaglia E."/>
            <person name="Bayram O."/>
            <person name="Benocci T."/>
            <person name="Braus-Stromeyer S.A."/>
            <person name="Caldana C."/>
            <person name="Canovas D."/>
            <person name="Cerqueira G.C."/>
            <person name="Chen F."/>
            <person name="Chen W."/>
            <person name="Choi C."/>
            <person name="Clum A."/>
            <person name="Dos Santos R.A."/>
            <person name="Damasio A.R."/>
            <person name="Diallinas G."/>
            <person name="Emri T."/>
            <person name="Fekete E."/>
            <person name="Flipphi M."/>
            <person name="Freyberg S."/>
            <person name="Gallo A."/>
            <person name="Gournas C."/>
            <person name="Habgood R."/>
            <person name="Hainaut M."/>
            <person name="Harispe M.L."/>
            <person name="Henrissat B."/>
            <person name="Hilden K.S."/>
            <person name="Hope R."/>
            <person name="Hossain A."/>
            <person name="Karabika E."/>
            <person name="Karaffa L."/>
            <person name="Karanyi Z."/>
            <person name="Krasevec N."/>
            <person name="Kuo A."/>
            <person name="Kusch H."/>
            <person name="LaButti K."/>
            <person name="Lagendijk E.L."/>
            <person name="Lapidus A."/>
            <person name="Levasseur A."/>
            <person name="Lindquist E."/>
            <person name="Lipzen A."/>
            <person name="Logrieco A.F."/>
            <person name="MacCabe A."/>
            <person name="Maekelae M.R."/>
            <person name="Malavazi I."/>
            <person name="Melin P."/>
            <person name="Meyer V."/>
            <person name="Mielnichuk N."/>
            <person name="Miskei M."/>
            <person name="Molnar A.P."/>
            <person name="Mule G."/>
            <person name="Ngan C.Y."/>
            <person name="Orejas M."/>
            <person name="Orosz E."/>
            <person name="Ouedraogo J.P."/>
            <person name="Overkamp K.M."/>
            <person name="Park H.-S."/>
            <person name="Perrone G."/>
            <person name="Piumi F."/>
            <person name="Punt P.J."/>
            <person name="Ram A.F."/>
            <person name="Ramon A."/>
            <person name="Rauscher S."/>
            <person name="Record E."/>
            <person name="Riano-Pachon D.M."/>
            <person name="Robert V."/>
            <person name="Roehrig J."/>
            <person name="Ruller R."/>
            <person name="Salamov A."/>
            <person name="Salih N.S."/>
            <person name="Samson R.A."/>
            <person name="Sandor E."/>
            <person name="Sanguinetti M."/>
            <person name="Schuetze T."/>
            <person name="Sepcic K."/>
            <person name="Shelest E."/>
            <person name="Sherlock G."/>
            <person name="Sophianopoulou V."/>
            <person name="Squina F.M."/>
            <person name="Sun H."/>
            <person name="Susca A."/>
            <person name="Todd R.B."/>
            <person name="Tsang A."/>
            <person name="Unkles S.E."/>
            <person name="van de Wiele N."/>
            <person name="van Rossen-Uffink D."/>
            <person name="Oliveira J.V."/>
            <person name="Vesth T.C."/>
            <person name="Visser J."/>
            <person name="Yu J.-H."/>
            <person name="Zhou M."/>
            <person name="Andersen M.R."/>
            <person name="Archer D.B."/>
            <person name="Baker S.E."/>
            <person name="Benoit I."/>
            <person name="Brakhage A.A."/>
            <person name="Braus G.H."/>
            <person name="Fischer R."/>
            <person name="Frisvad J.C."/>
            <person name="Goldman G.H."/>
            <person name="Houbraken J."/>
            <person name="Oakley B."/>
            <person name="Pocsi I."/>
            <person name="Scazzocchio C."/>
            <person name="Seiboth B."/>
            <person name="vanKuyk P.A."/>
            <person name="Wortman J."/>
            <person name="Dyer P.S."/>
            <person name="Grigoriev I.V."/>
        </authorList>
    </citation>
    <scope>NUCLEOTIDE SEQUENCE [LARGE SCALE GENOMIC DNA]</scope>
    <source>
        <strain evidence="2">CBS 516.65</strain>
    </source>
</reference>
<sequence length="379" mass="42213">MQTWPLFHLSPLRPQVLHCMMHPHHMAKLSALHTASCPRTKTITELAKALDEHRVALVRGPPSAGKTTLARLLQSYYTSREEPVIFLTGWPRKTVDPPIYLYEKCKEAGYEVDYMTLQYSNITFIIDEAQQSYSDEALWRGLIKSQSGCQSGARICLFASYGNPVMGTPEGPGGPPVHFESEQRVSLLRYHASHGPHSNNLGLFYTLEEFEYVLLLWSAVNEVEIAPVARKVLYYVTGGHPGAVESLVAYILAYYHSEVENGSIKTITEKLLVDCLQDGPNLFASLQTTVFFRSVPTSQQLALAPAAATALHRIIQEGTIPCDLDDPGVELCFKRGWVHTDYTHSSPAGVDNLVCFLPTRLHVKILEDLLGINQPGSFF</sequence>
<dbReference type="AlphaFoldDB" id="A0A1L9VG35"/>
<name>A0A1L9VG35_ASPGL</name>